<evidence type="ECO:0000313" key="3">
    <source>
        <dbReference type="Proteomes" id="UP000466794"/>
    </source>
</evidence>
<accession>A0A7K1USQ1</accession>
<protein>
    <recommendedName>
        <fullName evidence="1">Alpha/beta hydrolase domain-containing protein</fullName>
    </recommendedName>
</protein>
<evidence type="ECO:0000259" key="1">
    <source>
        <dbReference type="Pfam" id="PF20091"/>
    </source>
</evidence>
<name>A0A7K1USQ1_9NOCA</name>
<dbReference type="InterPro" id="IPR045394">
    <property type="entry name" value="Abhydrolase_dom"/>
</dbReference>
<dbReference type="EMBL" id="WRPP01000001">
    <property type="protein sequence ID" value="MVU76928.1"/>
    <property type="molecule type" value="Genomic_DNA"/>
</dbReference>
<organism evidence="2 3">
    <name type="scientific">Nocardia terrae</name>
    <dbReference type="NCBI Taxonomy" id="2675851"/>
    <lineage>
        <taxon>Bacteria</taxon>
        <taxon>Bacillati</taxon>
        <taxon>Actinomycetota</taxon>
        <taxon>Actinomycetes</taxon>
        <taxon>Mycobacteriales</taxon>
        <taxon>Nocardiaceae</taxon>
        <taxon>Nocardia</taxon>
    </lineage>
</organism>
<evidence type="ECO:0000313" key="2">
    <source>
        <dbReference type="EMBL" id="MVU76928.1"/>
    </source>
</evidence>
<sequence length="577" mass="63130">MLDALTIRSVEPYGNLPYEWVTGTAEFGVEPGNVANGRIVDLGVAPRDGGGLVRFEADVRLLRPVSGGNGRALVSVPNRGMTFGVPFNAGAGIPLMDFFGVPAVDDAFLLRRGWTVAYCGWQWDVARETGALGLGAPVAEVEPGWLRVEFRPDVDQAEHALSDSGPLFSFTDYPTVDVEDLDATLTVRTSPMGARQVVARSAWRFTSPTTFEIDGGFRAFHFYELVYRSAFAPVVGTGLLALRDFGAWLRQDHEYVFATGISQCGRALRQFLYDGLNVDESGAQVFDGVFAQIASARRGEFNRRFGQPGLTHPLTPEYGAPLDTTALLARQRALGGTPKVMFTNSSWEYWRGDAALIHQDPRTGEDLPEDPDARAHLISGTDHLGSAAPFKKLMPLANPASNLDPALVLRALFIQLEQWVCDGRDPEPSQVPRRADGTAATRERVLEHIRARFPDAALPDAEYLPWTPVIDPYSTRWPLEYGDPLVALVSEVDEDGNELAGIRLPALAAGVAAYTGWNPRTHIDGLPDVLYELVGSRLADEDSNPPDPTVIRRAAQRLVDRRFLLPEDLERAVADQG</sequence>
<keyword evidence="3" id="KW-1185">Reference proteome</keyword>
<comment type="caution">
    <text evidence="2">The sequence shown here is derived from an EMBL/GenBank/DDBJ whole genome shotgun (WGS) entry which is preliminary data.</text>
</comment>
<dbReference type="AlphaFoldDB" id="A0A7K1USQ1"/>
<proteinExistence type="predicted"/>
<reference evidence="2 3" key="1">
    <citation type="submission" date="2019-12" db="EMBL/GenBank/DDBJ databases">
        <title>Nocardia sp. nov. ET3-3 isolated from soil.</title>
        <authorList>
            <person name="Kanchanasin P."/>
            <person name="Tanasupawat S."/>
            <person name="Yuki M."/>
            <person name="Kudo T."/>
        </authorList>
    </citation>
    <scope>NUCLEOTIDE SEQUENCE [LARGE SCALE GENOMIC DNA]</scope>
    <source>
        <strain evidence="2 3">ET3-3</strain>
    </source>
</reference>
<dbReference type="Proteomes" id="UP000466794">
    <property type="component" value="Unassembled WGS sequence"/>
</dbReference>
<gene>
    <name evidence="2" type="ORF">GPX89_06675</name>
</gene>
<feature type="domain" description="Alpha/beta hydrolase" evidence="1">
    <location>
        <begin position="252"/>
        <end position="573"/>
    </location>
</feature>
<dbReference type="Pfam" id="PF20091">
    <property type="entry name" value="Abhydrolase_10"/>
    <property type="match status" value="1"/>
</dbReference>